<name>A0A2T1DJ98_9CYAN</name>
<dbReference type="RefSeq" id="WP_073070004.1">
    <property type="nucleotide sequence ID" value="NZ_MPPI01000005.1"/>
</dbReference>
<keyword evidence="1" id="KW-0812">Transmembrane</keyword>
<keyword evidence="1" id="KW-0472">Membrane</keyword>
<dbReference type="Pfam" id="PF00395">
    <property type="entry name" value="SLH"/>
    <property type="match status" value="3"/>
</dbReference>
<keyword evidence="1" id="KW-1133">Transmembrane helix</keyword>
<dbReference type="InterPro" id="IPR001119">
    <property type="entry name" value="SLH_dom"/>
</dbReference>
<dbReference type="EMBL" id="PVWG01000005">
    <property type="protein sequence ID" value="PSB20535.1"/>
    <property type="molecule type" value="Genomic_DNA"/>
</dbReference>
<reference evidence="3 4" key="1">
    <citation type="submission" date="2018-02" db="EMBL/GenBank/DDBJ databases">
        <authorList>
            <person name="Cohen D.B."/>
            <person name="Kent A.D."/>
        </authorList>
    </citation>
    <scope>NUCLEOTIDE SEQUENCE [LARGE SCALE GENOMIC DNA]</scope>
    <source>
        <strain evidence="3 4">ULC007</strain>
    </source>
</reference>
<accession>A0A2T1DJ98</accession>
<dbReference type="PANTHER" id="PTHR43308">
    <property type="entry name" value="OUTER MEMBRANE PROTEIN ALPHA-RELATED"/>
    <property type="match status" value="1"/>
</dbReference>
<feature type="domain" description="SLH" evidence="2">
    <location>
        <begin position="179"/>
        <end position="238"/>
    </location>
</feature>
<comment type="caution">
    <text evidence="3">The sequence shown here is derived from an EMBL/GenBank/DDBJ whole genome shotgun (WGS) entry which is preliminary data.</text>
</comment>
<evidence type="ECO:0000256" key="1">
    <source>
        <dbReference type="SAM" id="Phobius"/>
    </source>
</evidence>
<feature type="transmembrane region" description="Helical" evidence="1">
    <location>
        <begin position="20"/>
        <end position="38"/>
    </location>
</feature>
<dbReference type="OrthoDB" id="9759810at2"/>
<feature type="domain" description="SLH" evidence="2">
    <location>
        <begin position="115"/>
        <end position="178"/>
    </location>
</feature>
<dbReference type="InterPro" id="IPR051465">
    <property type="entry name" value="Cell_Envelope_Struct_Comp"/>
</dbReference>
<dbReference type="AlphaFoldDB" id="A0A2T1DJ98"/>
<sequence>MTSPPEPPPSRRKLDTDELIAILVAFGSIGAILFWAIGRSDPKFNLSSTSGGLISPSASVPRPGVTNAPGVNPPIAAIPSPSPELITPDNVPNVVPVPVPIPTPPTQVYSSPPPQVTAFSDVPTAYWAAPYIAELTQRGVLGGFPGGTFRPDKPVTRAEFADIVSKAFDQAKTRPALQFQDIASTHWASGSIETAVQTGFMNGYPGGVFRPNQPIPLSQLQVALVTGLNLPAPANPAQIVGKYADAQEVPKWAVDKIATAIEAGLVPSYPDDNKLTPNRNATRADAAALVYEALAKQGKVKQIQK</sequence>
<evidence type="ECO:0000259" key="2">
    <source>
        <dbReference type="PROSITE" id="PS51272"/>
    </source>
</evidence>
<keyword evidence="4" id="KW-1185">Reference proteome</keyword>
<feature type="domain" description="SLH" evidence="2">
    <location>
        <begin position="240"/>
        <end position="304"/>
    </location>
</feature>
<protein>
    <submittedName>
        <fullName evidence="3">S-layer homology domain-containing protein</fullName>
    </submittedName>
</protein>
<evidence type="ECO:0000313" key="3">
    <source>
        <dbReference type="EMBL" id="PSB20535.1"/>
    </source>
</evidence>
<proteinExistence type="predicted"/>
<dbReference type="PROSITE" id="PS51272">
    <property type="entry name" value="SLH"/>
    <property type="match status" value="3"/>
</dbReference>
<dbReference type="PANTHER" id="PTHR43308:SF5">
    <property type="entry name" value="S-LAYER PROTEIN _ PEPTIDOGLYCAN ENDO-BETA-N-ACETYLGLUCOSAMINIDASE"/>
    <property type="match status" value="1"/>
</dbReference>
<gene>
    <name evidence="3" type="ORF">C7B65_06410</name>
</gene>
<dbReference type="STRING" id="1920490.GCA_001895925_02561"/>
<reference evidence="3 4" key="2">
    <citation type="submission" date="2018-03" db="EMBL/GenBank/DDBJ databases">
        <title>The ancient ancestry and fast evolution of plastids.</title>
        <authorList>
            <person name="Moore K.R."/>
            <person name="Magnabosco C."/>
            <person name="Momper L."/>
            <person name="Gold D.A."/>
            <person name="Bosak T."/>
            <person name="Fournier G.P."/>
        </authorList>
    </citation>
    <scope>NUCLEOTIDE SEQUENCE [LARGE SCALE GENOMIC DNA]</scope>
    <source>
        <strain evidence="3 4">ULC007</strain>
    </source>
</reference>
<evidence type="ECO:0000313" key="4">
    <source>
        <dbReference type="Proteomes" id="UP000238634"/>
    </source>
</evidence>
<organism evidence="3 4">
    <name type="scientific">Phormidesmis priestleyi ULC007</name>
    <dbReference type="NCBI Taxonomy" id="1920490"/>
    <lineage>
        <taxon>Bacteria</taxon>
        <taxon>Bacillati</taxon>
        <taxon>Cyanobacteriota</taxon>
        <taxon>Cyanophyceae</taxon>
        <taxon>Leptolyngbyales</taxon>
        <taxon>Leptolyngbyaceae</taxon>
        <taxon>Phormidesmis</taxon>
    </lineage>
</organism>
<dbReference type="Proteomes" id="UP000238634">
    <property type="component" value="Unassembled WGS sequence"/>
</dbReference>